<dbReference type="GO" id="GO:0034517">
    <property type="term" value="P:ribophagy"/>
    <property type="evidence" value="ECO:0007669"/>
    <property type="project" value="TreeGrafter"/>
</dbReference>
<evidence type="ECO:0000256" key="2">
    <source>
        <dbReference type="PROSITE-ProRule" id="PRU00176"/>
    </source>
</evidence>
<feature type="region of interest" description="Disordered" evidence="3">
    <location>
        <begin position="139"/>
        <end position="162"/>
    </location>
</feature>
<gene>
    <name evidence="6" type="ORF">AAT19DRAFT_16398</name>
</gene>
<feature type="compositionally biased region" description="Low complexity" evidence="3">
    <location>
        <begin position="232"/>
        <end position="315"/>
    </location>
</feature>
<feature type="compositionally biased region" description="Gly residues" evidence="3">
    <location>
        <begin position="495"/>
        <end position="517"/>
    </location>
</feature>
<dbReference type="PANTHER" id="PTHR10693">
    <property type="entry name" value="RAS GTPASE-ACTIVATING PROTEIN-BINDING PROTEIN"/>
    <property type="match status" value="1"/>
</dbReference>
<feature type="domain" description="RRM" evidence="4">
    <location>
        <begin position="395"/>
        <end position="481"/>
    </location>
</feature>
<sequence>MAATDGTDKKSDATDSARIGWAFLSQYYSFLNKDPARLHCFYTKRSTLIHGTEGEDSTPCYGQQEIHAKIMSLKLDDCKVYISNVDSQSSAEGGIIVQVLGELSNANGPWRKFVQTFFLAEQPNGYFVLNDICRYIKEEGDESPETPTPAVQHEAAQDAAPASVQSILFDDKANLFTNENQDEAKPQAEAEQPHGDDSLTFHSSSDFPSATTNGTSSEQAPAATEIEHTDATADAPEASEPAEAAETLPAAEESAPAQPEETETPVPVETPAPEQANAEEPQASELASAPTSESASATTPAPAAPAAAPTPKSWASLAASNSTKWGRLSNESKGVSSAASSVRCPLTTLAIFAHCRLPQQAPSPAVERAPAPPAAPSPSTAQPQFVESVMAIRTPSCFVKGVIETVSEQALKDTLISRFGPLKEVDIVRNKACAFIEFEKLDHARRAIQTSLRQAEGGEGGIMITVDPVTGAQTRINIVERKPHDQRPKRADGATRGGRGGSSGGTGGRGGARGGRIGTSARGGAAAK</sequence>
<reference evidence="6 7" key="1">
    <citation type="journal article" date="2018" name="Elife">
        <title>Functional genomics of lipid metabolism in the oleaginous yeast Rhodosporidium toruloides.</title>
        <authorList>
            <person name="Coradetti S.T."/>
            <person name="Pinel D."/>
            <person name="Geiselman G."/>
            <person name="Ito M."/>
            <person name="Mondo S."/>
            <person name="Reilly M.C."/>
            <person name="Cheng Y.F."/>
            <person name="Bauer S."/>
            <person name="Grigoriev I."/>
            <person name="Gladden J.M."/>
            <person name="Simmons B.A."/>
            <person name="Brem R."/>
            <person name="Arkin A.P."/>
            <person name="Skerker J.M."/>
        </authorList>
    </citation>
    <scope>NUCLEOTIDE SEQUENCE [LARGE SCALE GENOMIC DNA]</scope>
    <source>
        <strain evidence="6 7">NBRC 0880</strain>
    </source>
</reference>
<dbReference type="PROSITE" id="PS50177">
    <property type="entry name" value="NTF2_DOMAIN"/>
    <property type="match status" value="1"/>
</dbReference>
<name>A0A2T0A378_RHOTO</name>
<evidence type="ECO:0000313" key="7">
    <source>
        <dbReference type="Proteomes" id="UP000239560"/>
    </source>
</evidence>
<dbReference type="PROSITE" id="PS50102">
    <property type="entry name" value="RRM"/>
    <property type="match status" value="1"/>
</dbReference>
<comment type="caution">
    <text evidence="6">The sequence shown here is derived from an EMBL/GenBank/DDBJ whole genome shotgun (WGS) entry which is preliminary data.</text>
</comment>
<dbReference type="InterPro" id="IPR035979">
    <property type="entry name" value="RBD_domain_sf"/>
</dbReference>
<dbReference type="InterPro" id="IPR000504">
    <property type="entry name" value="RRM_dom"/>
</dbReference>
<feature type="domain" description="NTF2" evidence="5">
    <location>
        <begin position="19"/>
        <end position="135"/>
    </location>
</feature>
<dbReference type="GO" id="GO:0003729">
    <property type="term" value="F:mRNA binding"/>
    <property type="evidence" value="ECO:0007669"/>
    <property type="project" value="TreeGrafter"/>
</dbReference>
<dbReference type="InterPro" id="IPR032710">
    <property type="entry name" value="NTF2-like_dom_sf"/>
</dbReference>
<dbReference type="EMBL" id="LCTV02000009">
    <property type="protein sequence ID" value="PRQ72474.1"/>
    <property type="molecule type" value="Genomic_DNA"/>
</dbReference>
<dbReference type="OrthoDB" id="339151at2759"/>
<dbReference type="Pfam" id="PF00076">
    <property type="entry name" value="RRM_1"/>
    <property type="match status" value="1"/>
</dbReference>
<evidence type="ECO:0000259" key="4">
    <source>
        <dbReference type="PROSITE" id="PS50102"/>
    </source>
</evidence>
<dbReference type="PANTHER" id="PTHR10693:SF20">
    <property type="entry name" value="AT27578P"/>
    <property type="match status" value="1"/>
</dbReference>
<evidence type="ECO:0000259" key="5">
    <source>
        <dbReference type="PROSITE" id="PS50177"/>
    </source>
</evidence>
<feature type="region of interest" description="Disordered" evidence="3">
    <location>
        <begin position="479"/>
        <end position="528"/>
    </location>
</feature>
<evidence type="ECO:0000256" key="3">
    <source>
        <dbReference type="SAM" id="MobiDB-lite"/>
    </source>
</evidence>
<dbReference type="InterPro" id="IPR018222">
    <property type="entry name" value="Nuclear_transport_factor_2_euk"/>
</dbReference>
<feature type="compositionally biased region" description="Basic and acidic residues" evidence="3">
    <location>
        <begin position="182"/>
        <end position="199"/>
    </location>
</feature>
<dbReference type="CDD" id="cd00590">
    <property type="entry name" value="RRM_SF"/>
    <property type="match status" value="1"/>
</dbReference>
<feature type="compositionally biased region" description="Low complexity" evidence="3">
    <location>
        <begin position="518"/>
        <end position="528"/>
    </location>
</feature>
<dbReference type="Gene3D" id="3.10.450.50">
    <property type="match status" value="1"/>
</dbReference>
<evidence type="ECO:0000256" key="1">
    <source>
        <dbReference type="ARBA" id="ARBA00022884"/>
    </source>
</evidence>
<dbReference type="GO" id="GO:1990861">
    <property type="term" value="C:Ubp3-Bre5 deubiquitination complex"/>
    <property type="evidence" value="ECO:0007669"/>
    <property type="project" value="TreeGrafter"/>
</dbReference>
<feature type="compositionally biased region" description="Polar residues" evidence="3">
    <location>
        <begin position="200"/>
        <end position="219"/>
    </location>
</feature>
<dbReference type="AlphaFoldDB" id="A0A2T0A378"/>
<evidence type="ECO:0008006" key="8">
    <source>
        <dbReference type="Google" id="ProtNLM"/>
    </source>
</evidence>
<dbReference type="SUPFAM" id="SSF54928">
    <property type="entry name" value="RNA-binding domain, RBD"/>
    <property type="match status" value="1"/>
</dbReference>
<accession>A0A2T0A378</accession>
<dbReference type="InterPro" id="IPR039539">
    <property type="entry name" value="Ras_GTPase_bind_prot"/>
</dbReference>
<protein>
    <recommendedName>
        <fullName evidence="8">RAN protein binding protein</fullName>
    </recommendedName>
</protein>
<dbReference type="GO" id="GO:0005829">
    <property type="term" value="C:cytosol"/>
    <property type="evidence" value="ECO:0007669"/>
    <property type="project" value="TreeGrafter"/>
</dbReference>
<feature type="compositionally biased region" description="Basic and acidic residues" evidence="3">
    <location>
        <begin position="479"/>
        <end position="493"/>
    </location>
</feature>
<dbReference type="Gene3D" id="3.30.70.330">
    <property type="match status" value="1"/>
</dbReference>
<feature type="region of interest" description="Disordered" evidence="3">
    <location>
        <begin position="181"/>
        <end position="315"/>
    </location>
</feature>
<dbReference type="CDD" id="cd00780">
    <property type="entry name" value="NTF2"/>
    <property type="match status" value="1"/>
</dbReference>
<organism evidence="6 7">
    <name type="scientific">Rhodotorula toruloides</name>
    <name type="common">Yeast</name>
    <name type="synonym">Rhodosporidium toruloides</name>
    <dbReference type="NCBI Taxonomy" id="5286"/>
    <lineage>
        <taxon>Eukaryota</taxon>
        <taxon>Fungi</taxon>
        <taxon>Dikarya</taxon>
        <taxon>Basidiomycota</taxon>
        <taxon>Pucciniomycotina</taxon>
        <taxon>Microbotryomycetes</taxon>
        <taxon>Sporidiobolales</taxon>
        <taxon>Sporidiobolaceae</taxon>
        <taxon>Rhodotorula</taxon>
    </lineage>
</organism>
<dbReference type="GO" id="GO:1990904">
    <property type="term" value="C:ribonucleoprotein complex"/>
    <property type="evidence" value="ECO:0007669"/>
    <property type="project" value="TreeGrafter"/>
</dbReference>
<dbReference type="SUPFAM" id="SSF54427">
    <property type="entry name" value="NTF2-like"/>
    <property type="match status" value="1"/>
</dbReference>
<proteinExistence type="predicted"/>
<dbReference type="FunFam" id="3.10.450.50:FF:000003">
    <property type="entry name" value="Nuclear transport factor 2 family protein"/>
    <property type="match status" value="1"/>
</dbReference>
<dbReference type="Proteomes" id="UP000239560">
    <property type="component" value="Unassembled WGS sequence"/>
</dbReference>
<evidence type="ECO:0000313" key="6">
    <source>
        <dbReference type="EMBL" id="PRQ72474.1"/>
    </source>
</evidence>
<feature type="region of interest" description="Disordered" evidence="3">
    <location>
        <begin position="363"/>
        <end position="382"/>
    </location>
</feature>
<dbReference type="InterPro" id="IPR012677">
    <property type="entry name" value="Nucleotide-bd_a/b_plait_sf"/>
</dbReference>
<dbReference type="GO" id="GO:0016579">
    <property type="term" value="P:protein deubiquitination"/>
    <property type="evidence" value="ECO:0007669"/>
    <property type="project" value="TreeGrafter"/>
</dbReference>
<keyword evidence="1 2" id="KW-0694">RNA-binding</keyword>
<dbReference type="Pfam" id="PF02136">
    <property type="entry name" value="NTF2"/>
    <property type="match status" value="1"/>
</dbReference>
<dbReference type="InterPro" id="IPR002075">
    <property type="entry name" value="NTF2_dom"/>
</dbReference>
<dbReference type="SMART" id="SM00360">
    <property type="entry name" value="RRM"/>
    <property type="match status" value="1"/>
</dbReference>